<evidence type="ECO:0000256" key="4">
    <source>
        <dbReference type="ARBA" id="ARBA00023186"/>
    </source>
</evidence>
<evidence type="ECO:0000256" key="5">
    <source>
        <dbReference type="HAMAP-Rule" id="MF_00014"/>
    </source>
</evidence>
<dbReference type="InterPro" id="IPR009000">
    <property type="entry name" value="Transl_B-barrel_sf"/>
</dbReference>
<reference evidence="8" key="1">
    <citation type="journal article" date="2020" name="mSystems">
        <title>Genome- and Community-Level Interaction Insights into Carbon Utilization and Element Cycling Functions of Hydrothermarchaeota in Hydrothermal Sediment.</title>
        <authorList>
            <person name="Zhou Z."/>
            <person name="Liu Y."/>
            <person name="Xu W."/>
            <person name="Pan J."/>
            <person name="Luo Z.H."/>
            <person name="Li M."/>
        </authorList>
    </citation>
    <scope>NUCLEOTIDE SEQUENCE</scope>
    <source>
        <strain evidence="8">SpSt-997</strain>
    </source>
</reference>
<name>A0A8J4M4T1_9PROT</name>
<dbReference type="SUPFAM" id="SSF50346">
    <property type="entry name" value="PRC-barrel domain"/>
    <property type="match status" value="1"/>
</dbReference>
<evidence type="ECO:0000313" key="8">
    <source>
        <dbReference type="EMBL" id="HGC42041.1"/>
    </source>
</evidence>
<dbReference type="GO" id="GO:0043022">
    <property type="term" value="F:ribosome binding"/>
    <property type="evidence" value="ECO:0007669"/>
    <property type="project" value="InterPro"/>
</dbReference>
<dbReference type="InterPro" id="IPR056792">
    <property type="entry name" value="PRC_RimM"/>
</dbReference>
<dbReference type="InterPro" id="IPR011033">
    <property type="entry name" value="PRC_barrel-like_sf"/>
</dbReference>
<keyword evidence="4 5" id="KW-0143">Chaperone</keyword>
<keyword evidence="3 5" id="KW-0698">rRNA processing</keyword>
<dbReference type="InterPro" id="IPR036976">
    <property type="entry name" value="RimM_N_sf"/>
</dbReference>
<dbReference type="HAMAP" id="MF_00014">
    <property type="entry name" value="Ribosome_mat_RimM"/>
    <property type="match status" value="1"/>
</dbReference>
<organism evidence="8">
    <name type="scientific">Acidicaldus sp</name>
    <dbReference type="NCBI Taxonomy" id="1872105"/>
    <lineage>
        <taxon>Bacteria</taxon>
        <taxon>Pseudomonadati</taxon>
        <taxon>Pseudomonadota</taxon>
        <taxon>Alphaproteobacteria</taxon>
        <taxon>Acetobacterales</taxon>
        <taxon>Acetobacteraceae</taxon>
        <taxon>Acidicaldus</taxon>
    </lineage>
</organism>
<comment type="domain">
    <text evidence="5">The PRC barrel domain binds ribosomal protein uS19.</text>
</comment>
<dbReference type="GO" id="GO:0005840">
    <property type="term" value="C:ribosome"/>
    <property type="evidence" value="ECO:0007669"/>
    <property type="project" value="InterPro"/>
</dbReference>
<protein>
    <recommendedName>
        <fullName evidence="5">Ribosome maturation factor RimM</fullName>
    </recommendedName>
</protein>
<comment type="subcellular location">
    <subcellularLocation>
        <location evidence="5">Cytoplasm</location>
    </subcellularLocation>
</comment>
<dbReference type="GO" id="GO:0042274">
    <property type="term" value="P:ribosomal small subunit biogenesis"/>
    <property type="evidence" value="ECO:0007669"/>
    <property type="project" value="UniProtKB-UniRule"/>
</dbReference>
<evidence type="ECO:0000256" key="2">
    <source>
        <dbReference type="ARBA" id="ARBA00022517"/>
    </source>
</evidence>
<dbReference type="InterPro" id="IPR002676">
    <property type="entry name" value="RimM_N"/>
</dbReference>
<accession>A0A8J4M4T1</accession>
<dbReference type="SUPFAM" id="SSF50447">
    <property type="entry name" value="Translation proteins"/>
    <property type="match status" value="1"/>
</dbReference>
<feature type="domain" description="Ribosome maturation factor RimM PRC barrel" evidence="7">
    <location>
        <begin position="103"/>
        <end position="166"/>
    </location>
</feature>
<evidence type="ECO:0000256" key="1">
    <source>
        <dbReference type="ARBA" id="ARBA00022490"/>
    </source>
</evidence>
<dbReference type="Gene3D" id="2.40.30.60">
    <property type="entry name" value="RimM"/>
    <property type="match status" value="1"/>
</dbReference>
<keyword evidence="2 5" id="KW-0690">Ribosome biogenesis</keyword>
<dbReference type="Gene3D" id="2.30.30.240">
    <property type="entry name" value="PRC-barrel domain"/>
    <property type="match status" value="1"/>
</dbReference>
<comment type="caution">
    <text evidence="8">The sequence shown here is derived from an EMBL/GenBank/DDBJ whole genome shotgun (WGS) entry which is preliminary data.</text>
</comment>
<dbReference type="NCBIfam" id="TIGR02273">
    <property type="entry name" value="16S_RimM"/>
    <property type="match status" value="1"/>
</dbReference>
<dbReference type="EMBL" id="DTQM01000049">
    <property type="protein sequence ID" value="HGC42041.1"/>
    <property type="molecule type" value="Genomic_DNA"/>
</dbReference>
<keyword evidence="1 5" id="KW-0963">Cytoplasm</keyword>
<dbReference type="PANTHER" id="PTHR33692">
    <property type="entry name" value="RIBOSOME MATURATION FACTOR RIMM"/>
    <property type="match status" value="1"/>
</dbReference>
<comment type="subunit">
    <text evidence="5">Binds ribosomal protein uS19.</text>
</comment>
<proteinExistence type="inferred from homology"/>
<dbReference type="Pfam" id="PF01782">
    <property type="entry name" value="RimM"/>
    <property type="match status" value="1"/>
</dbReference>
<evidence type="ECO:0000259" key="6">
    <source>
        <dbReference type="Pfam" id="PF01782"/>
    </source>
</evidence>
<dbReference type="GO" id="GO:0005737">
    <property type="term" value="C:cytoplasm"/>
    <property type="evidence" value="ECO:0007669"/>
    <property type="project" value="UniProtKB-SubCell"/>
</dbReference>
<evidence type="ECO:0000259" key="7">
    <source>
        <dbReference type="Pfam" id="PF24986"/>
    </source>
</evidence>
<sequence>MTEARILVGVIGRPHGVRGLVRIASYTASPRALADYGPLADEAGTPIRLTWRGTGIAALALWREGAWVETRDRDEAARLTNRRLYLGRGALPPAGEDEFYLADLIGLDAVLPDGEAGLVAAVHDYGAGASLEIARRGRAPLLVPFTRAAVPEIDIAARRLVVVPPREHEVLP</sequence>
<feature type="domain" description="RimM N-terminal" evidence="6">
    <location>
        <begin position="8"/>
        <end position="86"/>
    </location>
</feature>
<comment type="similarity">
    <text evidence="5">Belongs to the RimM family.</text>
</comment>
<evidence type="ECO:0000256" key="3">
    <source>
        <dbReference type="ARBA" id="ARBA00022552"/>
    </source>
</evidence>
<dbReference type="InterPro" id="IPR011961">
    <property type="entry name" value="RimM"/>
</dbReference>
<dbReference type="GO" id="GO:0006364">
    <property type="term" value="P:rRNA processing"/>
    <property type="evidence" value="ECO:0007669"/>
    <property type="project" value="UniProtKB-UniRule"/>
</dbReference>
<dbReference type="Pfam" id="PF24986">
    <property type="entry name" value="PRC_RimM"/>
    <property type="match status" value="1"/>
</dbReference>
<gene>
    <name evidence="5 8" type="primary">rimM</name>
    <name evidence="8" type="ORF">ENY07_02295</name>
</gene>
<dbReference type="AlphaFoldDB" id="A0A8J4M4T1"/>
<comment type="function">
    <text evidence="5">An accessory protein needed during the final step in the assembly of 30S ribosomal subunit, possibly for assembly of the head region. Essential for efficient processing of 16S rRNA. May be needed both before and after RbfA during the maturation of 16S rRNA. It has affinity for free ribosomal 30S subunits but not for 70S ribosomes.</text>
</comment>
<dbReference type="PANTHER" id="PTHR33692:SF1">
    <property type="entry name" value="RIBOSOME MATURATION FACTOR RIMM"/>
    <property type="match status" value="1"/>
</dbReference>